<protein>
    <submittedName>
        <fullName evidence="1">Uncharacterized protein</fullName>
    </submittedName>
</protein>
<organism evidence="1">
    <name type="scientific">Micrurus lemniscatus lemniscatus</name>
    <dbReference type="NCBI Taxonomy" id="129467"/>
    <lineage>
        <taxon>Eukaryota</taxon>
        <taxon>Metazoa</taxon>
        <taxon>Chordata</taxon>
        <taxon>Craniata</taxon>
        <taxon>Vertebrata</taxon>
        <taxon>Euteleostomi</taxon>
        <taxon>Lepidosauria</taxon>
        <taxon>Squamata</taxon>
        <taxon>Bifurcata</taxon>
        <taxon>Unidentata</taxon>
        <taxon>Episquamata</taxon>
        <taxon>Toxicofera</taxon>
        <taxon>Serpentes</taxon>
        <taxon>Colubroidea</taxon>
        <taxon>Elapidae</taxon>
        <taxon>Elapinae</taxon>
        <taxon>Micrurus</taxon>
    </lineage>
</organism>
<dbReference type="EMBL" id="IACK01139289">
    <property type="protein sequence ID" value="LAA88644.1"/>
    <property type="molecule type" value="Transcribed_RNA"/>
</dbReference>
<reference evidence="1" key="1">
    <citation type="submission" date="2017-07" db="EMBL/GenBank/DDBJ databases">
        <authorList>
            <person name="Mikheyev A."/>
            <person name="Grau M."/>
        </authorList>
    </citation>
    <scope>NUCLEOTIDE SEQUENCE</scope>
    <source>
        <tissue evidence="1">Venom_gland</tissue>
    </source>
</reference>
<dbReference type="AlphaFoldDB" id="A0A2D4IX30"/>
<accession>A0A2D4IX30</accession>
<proteinExistence type="predicted"/>
<sequence>MHSTTFGCFTRYIRPDTAKIIKATTGVVKNSLMLLSENRRENQVQLSSFILHQLQQQKNFLSWKSTSQPGGQTLRFGTCSKEQLQLDRHIQRSPVYYYNSLSNNFLEVKLSLHIFPGHFEKSTIEKDQEEAHSHGSM</sequence>
<reference evidence="1" key="2">
    <citation type="submission" date="2017-11" db="EMBL/GenBank/DDBJ databases">
        <title>Coralsnake Venomics: Analyses of Venom Gland Transcriptomes and Proteomes of Six Brazilian Taxa.</title>
        <authorList>
            <person name="Aird S.D."/>
            <person name="Jorge da Silva N."/>
            <person name="Qiu L."/>
            <person name="Villar-Briones A."/>
            <person name="Aparecida-Saddi V."/>
            <person name="Campos-Telles M.P."/>
            <person name="Grau M."/>
            <person name="Mikheyev A.S."/>
        </authorList>
    </citation>
    <scope>NUCLEOTIDE SEQUENCE</scope>
    <source>
        <tissue evidence="1">Venom_gland</tissue>
    </source>
</reference>
<evidence type="ECO:0000313" key="1">
    <source>
        <dbReference type="EMBL" id="LAA88644.1"/>
    </source>
</evidence>
<name>A0A2D4IX30_MICLE</name>